<organism evidence="3 4">
    <name type="scientific">Durusdinium trenchii</name>
    <dbReference type="NCBI Taxonomy" id="1381693"/>
    <lineage>
        <taxon>Eukaryota</taxon>
        <taxon>Sar</taxon>
        <taxon>Alveolata</taxon>
        <taxon>Dinophyceae</taxon>
        <taxon>Suessiales</taxon>
        <taxon>Symbiodiniaceae</taxon>
        <taxon>Durusdinium</taxon>
    </lineage>
</organism>
<dbReference type="PANTHER" id="PTHR12341:SF7">
    <property type="entry name" value="5'-3' EXORIBONUCLEASE 1"/>
    <property type="match status" value="1"/>
</dbReference>
<protein>
    <submittedName>
        <fullName evidence="3">Uncharacterized protein</fullName>
    </submittedName>
</protein>
<accession>A0ABP0MRB5</accession>
<evidence type="ECO:0000313" key="4">
    <source>
        <dbReference type="Proteomes" id="UP001642484"/>
    </source>
</evidence>
<sequence length="647" mass="74551">MTSCRVCLLLRLDSMAWRIYFECTRTTWPQVLQVQAFGLQKNCGEVDFKQFSKFLKKYGELEDGHLQSACDEQEFTLGKQRLVGLEEAPAPKEYAPDLPIEPPPTSEMAREQWYEVKFAMDVNDYEGTQKQRKLFQSYLEGLHWVMRYYFRGPDHASWSWYYPFYHAPMAFDLANYDNLSNPEISLQVGMPFKPFQQLMAVLPSSSKTLLPSCYQWLFDSHSPVANFYPEKFVVDMDGVKVPWGGMTLIPFIDPERLLLAMEQAFNQGPPLSSEEKKRDEFRMAKSFQYDMKAGVFVKSTVPRKYGDIQRCPVRINEFQHLALPGEHFPNYLLSGVRTKEMGFPTLHEIPFTTSFQVGVKVFQFEAKGLSMYLHLRPTSPFEPTEEAIRARMRSLAIIDYPCMHRGKIIALHTPYAKYLHDGAQVENNPFEHEKRVWNLLQEYRKRGLTVEFDSSAIAVDETSAGRMWRGKAGDLSENELCQQPLVEVKMVQSACAWLALQVEWKYLEAVCVDLPGLFTLTAMAALMPPTRPREDRNLHEDEPGEPVCMWRRRKHGYLAKVGPCFEAFQRGYNVAPLDENLDGDEEFAPEMTVRKIYQKLPNGARSKRFGAGTLEASSTQQKKFQENCKFLMADVVLLDVKTSAGRR</sequence>
<reference evidence="3 4" key="1">
    <citation type="submission" date="2024-02" db="EMBL/GenBank/DDBJ databases">
        <authorList>
            <person name="Chen Y."/>
            <person name="Shah S."/>
            <person name="Dougan E. K."/>
            <person name="Thang M."/>
            <person name="Chan C."/>
        </authorList>
    </citation>
    <scope>NUCLEOTIDE SEQUENCE [LARGE SCALE GENOMIC DNA]</scope>
</reference>
<comment type="caution">
    <text evidence="3">The sequence shown here is derived from an EMBL/GenBank/DDBJ whole genome shotgun (WGS) entry which is preliminary data.</text>
</comment>
<feature type="domain" description="Xrn1 helical" evidence="1">
    <location>
        <begin position="110"/>
        <end position="282"/>
    </location>
</feature>
<proteinExistence type="predicted"/>
<dbReference type="EMBL" id="CAXAMN010019335">
    <property type="protein sequence ID" value="CAK9054045.1"/>
    <property type="molecule type" value="Genomic_DNA"/>
</dbReference>
<evidence type="ECO:0000313" key="3">
    <source>
        <dbReference type="EMBL" id="CAK9054045.1"/>
    </source>
</evidence>
<gene>
    <name evidence="3" type="ORF">CCMP2556_LOCUS27063</name>
</gene>
<feature type="domain" description="5'-3' exoribonuclease 1 D1" evidence="2">
    <location>
        <begin position="341"/>
        <end position="438"/>
    </location>
</feature>
<keyword evidence="4" id="KW-1185">Reference proteome</keyword>
<dbReference type="Pfam" id="PF18332">
    <property type="entry name" value="XRN1_D1"/>
    <property type="match status" value="1"/>
</dbReference>
<dbReference type="InterPro" id="IPR047007">
    <property type="entry name" value="XRN1_D1_sf"/>
</dbReference>
<dbReference type="InterPro" id="IPR027073">
    <property type="entry name" value="5_3_exoribonuclease"/>
</dbReference>
<name>A0ABP0MRB5_9DINO</name>
<dbReference type="PANTHER" id="PTHR12341">
    <property type="entry name" value="5'-&gt;3' EXORIBONUCLEASE"/>
    <property type="match status" value="1"/>
</dbReference>
<dbReference type="Pfam" id="PF17846">
    <property type="entry name" value="XRN_M"/>
    <property type="match status" value="1"/>
</dbReference>
<dbReference type="Gene3D" id="1.25.40.1050">
    <property type="match status" value="1"/>
</dbReference>
<dbReference type="Gene3D" id="2.170.260.40">
    <property type="match status" value="1"/>
</dbReference>
<evidence type="ECO:0000259" key="2">
    <source>
        <dbReference type="Pfam" id="PF18332"/>
    </source>
</evidence>
<dbReference type="InterPro" id="IPR040992">
    <property type="entry name" value="XRN1_D1"/>
</dbReference>
<dbReference type="Proteomes" id="UP001642484">
    <property type="component" value="Unassembled WGS sequence"/>
</dbReference>
<evidence type="ECO:0000259" key="1">
    <source>
        <dbReference type="Pfam" id="PF17846"/>
    </source>
</evidence>
<dbReference type="InterPro" id="IPR041412">
    <property type="entry name" value="Xrn1_helical"/>
</dbReference>